<dbReference type="EMBL" id="JACIDX010000012">
    <property type="protein sequence ID" value="MBB3956288.1"/>
    <property type="molecule type" value="Genomic_DNA"/>
</dbReference>
<feature type="non-terminal residue" evidence="1">
    <location>
        <position position="46"/>
    </location>
</feature>
<dbReference type="Proteomes" id="UP000548867">
    <property type="component" value="Unassembled WGS sequence"/>
</dbReference>
<dbReference type="AlphaFoldDB" id="A0A7W6CKW2"/>
<dbReference type="InterPro" id="IPR011051">
    <property type="entry name" value="RmlC_Cupin_sf"/>
</dbReference>
<keyword evidence="1" id="KW-0413">Isomerase</keyword>
<proteinExistence type="predicted"/>
<comment type="caution">
    <text evidence="1">The sequence shown here is derived from an EMBL/GenBank/DDBJ whole genome shotgun (WGS) entry which is preliminary data.</text>
</comment>
<evidence type="ECO:0000313" key="2">
    <source>
        <dbReference type="Proteomes" id="UP000548867"/>
    </source>
</evidence>
<reference evidence="1 2" key="1">
    <citation type="submission" date="2020-08" db="EMBL/GenBank/DDBJ databases">
        <title>Genomic Encyclopedia of Type Strains, Phase IV (KMG-IV): sequencing the most valuable type-strain genomes for metagenomic binning, comparative biology and taxonomic classification.</title>
        <authorList>
            <person name="Goeker M."/>
        </authorList>
    </citation>
    <scope>NUCLEOTIDE SEQUENCE [LARGE SCALE GENOMIC DNA]</scope>
    <source>
        <strain evidence="1 2">DSM 27057</strain>
    </source>
</reference>
<name>A0A7W6CKW2_9SPHN</name>
<dbReference type="InterPro" id="IPR014710">
    <property type="entry name" value="RmlC-like_jellyroll"/>
</dbReference>
<dbReference type="Gene3D" id="2.60.120.10">
    <property type="entry name" value="Jelly Rolls"/>
    <property type="match status" value="1"/>
</dbReference>
<accession>A0A7W6CKW2</accession>
<dbReference type="SUPFAM" id="SSF51182">
    <property type="entry name" value="RmlC-like cupins"/>
    <property type="match status" value="1"/>
</dbReference>
<gene>
    <name evidence="1" type="ORF">GGR38_003246</name>
</gene>
<sequence length="46" mass="5409">MFSKTYHATHPDMMDCVSNDELRDRYLVGGMFVEGQVNLNYSHNER</sequence>
<organism evidence="1 2">
    <name type="scientific">Novosphingobium sediminicola</name>
    <dbReference type="NCBI Taxonomy" id="563162"/>
    <lineage>
        <taxon>Bacteria</taxon>
        <taxon>Pseudomonadati</taxon>
        <taxon>Pseudomonadota</taxon>
        <taxon>Alphaproteobacteria</taxon>
        <taxon>Sphingomonadales</taxon>
        <taxon>Sphingomonadaceae</taxon>
        <taxon>Novosphingobium</taxon>
    </lineage>
</organism>
<protein>
    <submittedName>
        <fullName evidence="1">5-keto 4-deoxyuronate isomerase</fullName>
    </submittedName>
</protein>
<dbReference type="GO" id="GO:0016853">
    <property type="term" value="F:isomerase activity"/>
    <property type="evidence" value="ECO:0007669"/>
    <property type="project" value="UniProtKB-KW"/>
</dbReference>
<keyword evidence="2" id="KW-1185">Reference proteome</keyword>
<evidence type="ECO:0000313" key="1">
    <source>
        <dbReference type="EMBL" id="MBB3956288.1"/>
    </source>
</evidence>